<comment type="cofactor">
    <cofactor evidence="1">
        <name>Co(2+)</name>
        <dbReference type="ChEBI" id="CHEBI:48828"/>
    </cofactor>
</comment>
<keyword evidence="11" id="KW-1185">Reference proteome</keyword>
<evidence type="ECO:0000313" key="11">
    <source>
        <dbReference type="Proteomes" id="UP000295411"/>
    </source>
</evidence>
<dbReference type="GO" id="GO:0006508">
    <property type="term" value="P:proteolysis"/>
    <property type="evidence" value="ECO:0007669"/>
    <property type="project" value="UniProtKB-KW"/>
</dbReference>
<evidence type="ECO:0000256" key="3">
    <source>
        <dbReference type="ARBA" id="ARBA00001947"/>
    </source>
</evidence>
<proteinExistence type="inferred from homology"/>
<dbReference type="RefSeq" id="WP_133402995.1">
    <property type="nucleotide sequence ID" value="NZ_SMTK01000002.1"/>
</dbReference>
<dbReference type="Gene3D" id="3.40.1830.10">
    <property type="entry name" value="Thermophilic metalloprotease (M29)"/>
    <property type="match status" value="1"/>
</dbReference>
<evidence type="ECO:0000256" key="4">
    <source>
        <dbReference type="ARBA" id="ARBA00008236"/>
    </source>
</evidence>
<evidence type="ECO:0000313" key="10">
    <source>
        <dbReference type="EMBL" id="TDK26635.1"/>
    </source>
</evidence>
<dbReference type="InterPro" id="IPR035097">
    <property type="entry name" value="M29_N-terminal"/>
</dbReference>
<comment type="cofactor">
    <cofactor evidence="3">
        <name>Zn(2+)</name>
        <dbReference type="ChEBI" id="CHEBI:29105"/>
    </cofactor>
</comment>
<evidence type="ECO:0000256" key="7">
    <source>
        <dbReference type="ARBA" id="ARBA00022723"/>
    </source>
</evidence>
<dbReference type="PANTHER" id="PTHR34448:SF1">
    <property type="entry name" value="BLL6088 PROTEIN"/>
    <property type="match status" value="1"/>
</dbReference>
<dbReference type="GO" id="GO:0004177">
    <property type="term" value="F:aminopeptidase activity"/>
    <property type="evidence" value="ECO:0007669"/>
    <property type="project" value="UniProtKB-KW"/>
</dbReference>
<evidence type="ECO:0000256" key="1">
    <source>
        <dbReference type="ARBA" id="ARBA00001941"/>
    </source>
</evidence>
<dbReference type="PANTHER" id="PTHR34448">
    <property type="entry name" value="AMINOPEPTIDASE"/>
    <property type="match status" value="1"/>
</dbReference>
<dbReference type="OrthoDB" id="9803993at2"/>
<sequence>MAAEMRWKLLAAQLAKGTGVQRGSKVAVFVTDAAAAPAVEAFVEECYRRGAQPQVLATDEKFDRLAVDFASDEVLAEPAPLEVASMEWADVHVSFRAMLPPLDSEVDSRRLAAQRRAKGVVSTLRWEQTRWALVRIPTPEWASAIGVPFQTLLAEFFDGCLSDWDQLRPRWETLCGTLEKEDSVQIRTPDSHLSLSTRGRQWVTFAGEANLPDGEIATAPVDDGVDGHIRFPGTFWFAGTAVTDLELEFERGLVVTASARRGQDFVGALLNTDSGSRRVGELGIGTNAGVRTATGDLLIDEKILGTVHIALGRAYPACGGINQSSLHWDIVKDLRSPGSHLTAGNVPLITDGRVVNPLLRASLGAAG</sequence>
<organism evidence="10 11">
    <name type="scientific">Arthrobacter crusticola</name>
    <dbReference type="NCBI Taxonomy" id="2547960"/>
    <lineage>
        <taxon>Bacteria</taxon>
        <taxon>Bacillati</taxon>
        <taxon>Actinomycetota</taxon>
        <taxon>Actinomycetes</taxon>
        <taxon>Micrococcales</taxon>
        <taxon>Micrococcaceae</taxon>
        <taxon>Arthrobacter</taxon>
    </lineage>
</organism>
<comment type="cofactor">
    <cofactor evidence="2">
        <name>Mg(2+)</name>
        <dbReference type="ChEBI" id="CHEBI:18420"/>
    </cofactor>
</comment>
<evidence type="ECO:0000256" key="9">
    <source>
        <dbReference type="ARBA" id="ARBA00023049"/>
    </source>
</evidence>
<keyword evidence="6" id="KW-0645">Protease</keyword>
<dbReference type="SUPFAM" id="SSF144052">
    <property type="entry name" value="Thermophilic metalloprotease-like"/>
    <property type="match status" value="1"/>
</dbReference>
<dbReference type="InterPro" id="IPR000787">
    <property type="entry name" value="Peptidase_M29"/>
</dbReference>
<reference evidence="10 11" key="1">
    <citation type="submission" date="2019-03" db="EMBL/GenBank/DDBJ databases">
        <title>Arthrobacter sp. nov., an bacterium isolated from biocrust in Mu Us Desert.</title>
        <authorList>
            <person name="Lixiong L."/>
        </authorList>
    </citation>
    <scope>NUCLEOTIDE SEQUENCE [LARGE SCALE GENOMIC DNA]</scope>
    <source>
        <strain evidence="10 11">SLN-3</strain>
    </source>
</reference>
<evidence type="ECO:0000256" key="8">
    <source>
        <dbReference type="ARBA" id="ARBA00022801"/>
    </source>
</evidence>
<dbReference type="AlphaFoldDB" id="A0A4R5TZF8"/>
<keyword evidence="5 10" id="KW-0031">Aminopeptidase</keyword>
<evidence type="ECO:0000256" key="6">
    <source>
        <dbReference type="ARBA" id="ARBA00022670"/>
    </source>
</evidence>
<dbReference type="Proteomes" id="UP000295411">
    <property type="component" value="Unassembled WGS sequence"/>
</dbReference>
<comment type="similarity">
    <text evidence="4">Belongs to the peptidase M29 family.</text>
</comment>
<dbReference type="GO" id="GO:0046872">
    <property type="term" value="F:metal ion binding"/>
    <property type="evidence" value="ECO:0007669"/>
    <property type="project" value="UniProtKB-KW"/>
</dbReference>
<keyword evidence="9" id="KW-0482">Metalloprotease</keyword>
<keyword evidence="7" id="KW-0479">Metal-binding</keyword>
<gene>
    <name evidence="10" type="ORF">E2F48_05460</name>
</gene>
<protein>
    <submittedName>
        <fullName evidence="10">Aminopeptidase</fullName>
    </submittedName>
</protein>
<evidence type="ECO:0000256" key="5">
    <source>
        <dbReference type="ARBA" id="ARBA00022438"/>
    </source>
</evidence>
<keyword evidence="8" id="KW-0378">Hydrolase</keyword>
<accession>A0A4R5TZF8</accession>
<dbReference type="InterPro" id="IPR052170">
    <property type="entry name" value="M29_Exopeptidase"/>
</dbReference>
<evidence type="ECO:0000256" key="2">
    <source>
        <dbReference type="ARBA" id="ARBA00001946"/>
    </source>
</evidence>
<dbReference type="EMBL" id="SMTK01000002">
    <property type="protein sequence ID" value="TDK26635.1"/>
    <property type="molecule type" value="Genomic_DNA"/>
</dbReference>
<dbReference type="GO" id="GO:0008237">
    <property type="term" value="F:metallopeptidase activity"/>
    <property type="evidence" value="ECO:0007669"/>
    <property type="project" value="UniProtKB-KW"/>
</dbReference>
<name>A0A4R5TZF8_9MICC</name>
<dbReference type="Pfam" id="PF02073">
    <property type="entry name" value="Peptidase_M29"/>
    <property type="match status" value="1"/>
</dbReference>
<comment type="caution">
    <text evidence="10">The sequence shown here is derived from an EMBL/GenBank/DDBJ whole genome shotgun (WGS) entry which is preliminary data.</text>
</comment>